<evidence type="ECO:0000256" key="2">
    <source>
        <dbReference type="ARBA" id="ARBA00004442"/>
    </source>
</evidence>
<feature type="compositionally biased region" description="Basic and acidic residues" evidence="11">
    <location>
        <begin position="234"/>
        <end position="245"/>
    </location>
</feature>
<dbReference type="Gene3D" id="6.10.250.2040">
    <property type="match status" value="4"/>
</dbReference>
<dbReference type="InterPro" id="IPR008640">
    <property type="entry name" value="Adhesin_Head_dom"/>
</dbReference>
<dbReference type="GO" id="GO:0009279">
    <property type="term" value="C:cell outer membrane"/>
    <property type="evidence" value="ECO:0007669"/>
    <property type="project" value="UniProtKB-SubCell"/>
</dbReference>
<dbReference type="Gene3D" id="3.30.1300.30">
    <property type="entry name" value="GSPII I/J protein-like"/>
    <property type="match status" value="1"/>
</dbReference>
<dbReference type="Pfam" id="PF05662">
    <property type="entry name" value="YadA_stalk"/>
    <property type="match status" value="12"/>
</dbReference>
<dbReference type="Gene3D" id="2.20.70.140">
    <property type="match status" value="4"/>
</dbReference>
<dbReference type="SUPFAM" id="SSF101967">
    <property type="entry name" value="Adhesin YadA, collagen-binding domain"/>
    <property type="match status" value="4"/>
</dbReference>
<keyword evidence="6" id="KW-0812">Transmembrane</keyword>
<evidence type="ECO:0000256" key="6">
    <source>
        <dbReference type="ARBA" id="ARBA00022692"/>
    </source>
</evidence>
<dbReference type="EMBL" id="JAODIR010000004">
    <property type="protein sequence ID" value="MDD2167322.1"/>
    <property type="molecule type" value="Genomic_DNA"/>
</dbReference>
<evidence type="ECO:0000259" key="14">
    <source>
        <dbReference type="Pfam" id="PF05662"/>
    </source>
</evidence>
<feature type="domain" description="Trimeric autotransporter adhesin YadA-like head" evidence="13">
    <location>
        <begin position="835"/>
        <end position="856"/>
    </location>
</feature>
<feature type="domain" description="Trimeric autotransporter adhesin YadA-like head" evidence="13">
    <location>
        <begin position="792"/>
        <end position="818"/>
    </location>
</feature>
<keyword evidence="10" id="KW-0998">Cell outer membrane</keyword>
<feature type="region of interest" description="Disordered" evidence="11">
    <location>
        <begin position="226"/>
        <end position="245"/>
    </location>
</feature>
<dbReference type="InterPro" id="IPR005594">
    <property type="entry name" value="YadA_C"/>
</dbReference>
<evidence type="ECO:0000256" key="5">
    <source>
        <dbReference type="ARBA" id="ARBA00022452"/>
    </source>
</evidence>
<dbReference type="Gene3D" id="6.20.50.100">
    <property type="match status" value="2"/>
</dbReference>
<keyword evidence="5" id="KW-1134">Transmembrane beta strand</keyword>
<evidence type="ECO:0000259" key="12">
    <source>
        <dbReference type="Pfam" id="PF03895"/>
    </source>
</evidence>
<dbReference type="Gene3D" id="1.20.5.170">
    <property type="match status" value="2"/>
</dbReference>
<dbReference type="InterPro" id="IPR008635">
    <property type="entry name" value="Coiled_stalk_dom"/>
</dbReference>
<dbReference type="Gene3D" id="2.150.10.10">
    <property type="entry name" value="Serralysin-like metalloprotease, C-terminal"/>
    <property type="match status" value="2"/>
</dbReference>
<dbReference type="InterPro" id="IPR037174">
    <property type="entry name" value="Trimeric_adhesin"/>
</dbReference>
<feature type="domain" description="Trimeric autotransporter adhesin YadA-like C-terminal membrane anchor" evidence="12">
    <location>
        <begin position="4041"/>
        <end position="4100"/>
    </location>
</feature>
<dbReference type="SUPFAM" id="SSF54523">
    <property type="entry name" value="Pili subunits"/>
    <property type="match status" value="1"/>
</dbReference>
<feature type="domain" description="Trimeric autotransporter adhesin YadA-like stalk" evidence="14">
    <location>
        <begin position="2639"/>
        <end position="2674"/>
    </location>
</feature>
<feature type="domain" description="Trimeric autotransporter adhesin YadA-like stalk" evidence="14">
    <location>
        <begin position="3631"/>
        <end position="3664"/>
    </location>
</feature>
<evidence type="ECO:0000259" key="13">
    <source>
        <dbReference type="Pfam" id="PF05658"/>
    </source>
</evidence>
<feature type="compositionally biased region" description="Basic and acidic residues" evidence="11">
    <location>
        <begin position="776"/>
        <end position="789"/>
    </location>
</feature>
<gene>
    <name evidence="15" type="ORF">N5925_01625</name>
</gene>
<keyword evidence="4" id="KW-0813">Transport</keyword>
<feature type="domain" description="Trimeric autotransporter adhesin YadA-like stalk" evidence="14">
    <location>
        <begin position="3040"/>
        <end position="3083"/>
    </location>
</feature>
<dbReference type="GO" id="GO:0009986">
    <property type="term" value="C:cell surface"/>
    <property type="evidence" value="ECO:0007669"/>
    <property type="project" value="UniProtKB-SubCell"/>
</dbReference>
<evidence type="ECO:0000256" key="7">
    <source>
        <dbReference type="ARBA" id="ARBA00022729"/>
    </source>
</evidence>
<feature type="domain" description="Trimeric autotransporter adhesin YadA-like stalk" evidence="14">
    <location>
        <begin position="1768"/>
        <end position="1799"/>
    </location>
</feature>
<evidence type="ECO:0000256" key="1">
    <source>
        <dbReference type="ARBA" id="ARBA00004241"/>
    </source>
</evidence>
<feature type="domain" description="Trimeric autotransporter adhesin YadA-like stalk" evidence="14">
    <location>
        <begin position="2434"/>
        <end position="2459"/>
    </location>
</feature>
<feature type="domain" description="Trimeric autotransporter adhesin YadA-like stalk" evidence="14">
    <location>
        <begin position="3982"/>
        <end position="4020"/>
    </location>
</feature>
<feature type="domain" description="Trimeric autotransporter adhesin YadA-like stalk" evidence="14">
    <location>
        <begin position="3831"/>
        <end position="3857"/>
    </location>
</feature>
<feature type="domain" description="Trimeric autotransporter adhesin YadA-like stalk" evidence="14">
    <location>
        <begin position="165"/>
        <end position="191"/>
    </location>
</feature>
<proteinExistence type="inferred from homology"/>
<dbReference type="Proteomes" id="UP001148834">
    <property type="component" value="Unassembled WGS sequence"/>
</dbReference>
<comment type="similarity">
    <text evidence="3">Belongs to the autotransporter-2 (AT-2) (TC 1.B.40) family.</text>
</comment>
<reference evidence="15" key="1">
    <citation type="submission" date="2022-09" db="EMBL/GenBank/DDBJ databases">
        <title>Molecular characterization of Glaesserella parasuis strains circulating in commercial swine farms using whole-genome sequencing.</title>
        <authorList>
            <person name="Mugabi R."/>
            <person name="Clavijo M."/>
            <person name="Li G."/>
        </authorList>
    </citation>
    <scope>NUCLEOTIDE SEQUENCE</scope>
    <source>
        <strain evidence="15">0435-53</strain>
    </source>
</reference>
<dbReference type="InterPro" id="IPR045584">
    <property type="entry name" value="Pilin-like"/>
</dbReference>
<dbReference type="Pfam" id="PF03895">
    <property type="entry name" value="YadA_anchor"/>
    <property type="match status" value="1"/>
</dbReference>
<evidence type="ECO:0000256" key="8">
    <source>
        <dbReference type="ARBA" id="ARBA00022927"/>
    </source>
</evidence>
<sequence length="4100" mass="424778">MGKGEISTTSTEAINGMQLNDLAEKIGVTVNNDKTTFTQAQFTPLKENKDSITTTKTGKSLVSAIEDTIQAVNKGLKFKGEETGESKVITKQLGETLVVKSGNLTDNQTAYKGDNLRVESNGTELVVGMKDELSSIKSIANGDANTGTKISLADNKKEVGVNNAKVTGLANGTVSSISTDAISGKQLHNFIKVGDNAVAKDGVVKFANGTGTTVSAENGEIKVNVNTGTSTVGEDGKAKPTSADHDSKVATVKDVTDRINATFWKATTGTDGTGKQADGSANKTAKVKAGDEVKFKAGDNLIIKQDGTDDRDFTYSLNKDVDLKDGSVKFNKAGETVQLDENGLTIQPTTINGAKTAVKLTASGLDNGKNKIINVDTPTENTDAANKKYVDDTNTIVAAGTGISVSNPEKQANGANKYTVSVNTGTFGDATTGGITKTADGIAKVEDVVTAVNKGFWTAKVNGNTEVAKVKFGDTVDFVNGKGTTARRAGNGQVTFDVNLTSNDSTVTITQPNTDNGAVDIKVNTANLPKAVVANGKNTTVNHSTVDKTTTYTVNAIDTKLSPKNGNITITGGDTPDASTNVRTYTVGLSDDLETKINKIDNAGIKFTGNSGEVTKKLGDTLSIKGTDGEIATTVGNDGVTISLNSDLKNKINSVNSKMTSFKVKANDEAEETISDGETVALKNGKNINVTRNNKELTFATIATPEFTSVQYGNGGPKITSTGGNLKVTGADDNAPVKITNVAEGTETNDAVNKGQLDNATVTYFHTNTGEQSQGKGDENTNKGKITDKAGARGTHSITAGVNAKAEGENSIAIGYEAKISAQNAVAIGANSKAGSHSAAYGYKAQALGERSVAVGEGAMINDGAARATAIGHNSIVSVGGGVALGYGSNADTAGDIEGVKQTYSVTTAASSVDNGFKSTGNVDNNPIGAVSVGVGSGNKLIKRQITNVAAGKELTDAVNVAQLKSLTMKIGGDSNADVQPKVGLWEGTLNVKGTSGEIKTSASGDTITLKLDEALKKKITDSASTEYVNTKFNDISTVITHQDFTVGDGGTNTTKITVNTEQDKKHFDIKGKDGVTTTVVGRAVEVGLTTETTNKINKIDDLETKVNNQGITFVADAGTQNNTKTNPVKLGSELKIAGGTNIGTTVSDDKGAININLDDNIVLTHEGKITFGSDGTRLTTLDNDGLTVKTDTTPNAKTIEVTKTGIKAGDKKITNVAAGEVNNTSTDAINGGQLYNFIKVGDNAVAKNGVVKFIDGAGTTVEKTDNGEIKVNVNKGTSKVGDDGKAAPTDNTHDSKIATVKDITDTVNKTFWKASTGKEGTGTQATGSENKLAKVKAGDEVKFKAGDNLIIKQDGTDDRDFTYSLNKDVDLKDGSVKFNKAGETATSVQLDENGLTITKPANSGDTKSDVKLTASGLDNGGNTIKNVAKPVNETDAANKKYVDDTNTIVEAGTGITVSDPQKQANGANKYTVSVNTGAFGATTNDGKLSQQTAGVATVENVVNAVNAGYWKAKSGSKTSNIKFGDTLEFVDGSVTTASLTDDGKVSYDVKYDNNTITKTVDGKLQVNTAVMPKTTFKVKANEETQTENVTDGDTLTFKSGTNIAVSRSGKEFTIATSDTPTFTYVTIARAPTKGNQVANKNYVDGLRTTVQSSDNSISVEDKDNSDKYAYDIKVNYTKVAENAKLSYKANNTGTQEVALSTGLNFTNTDNITASVEANGVVKHSLNENLKGITSIANGNNGTDKDNGAKITLSSDPTNKTVNVNDAKITNVAAGTVSNSSKDAINGTQLHNFIKVDGTSAHKDGSINFADGTHTDVTADNGTIKVNVKTGSFGEPTTGSVVKTTDGVATVNDVVTAVNKGYWTAKVNGNTEVAKVKFGDSVDFVNGKGTTATKLGNGITYNVDLTGDSTITVEQPTGDSGAVTLKVNTTTLADANADGKIDDPTTGNGTKMVSADALKTALNTTAWIVTSDKEDNGTKSGQQTQEKVKAGETVTLKAGDNLDIKQDGKSFTYSLRKTIDLTSSGSVKFGNDGPILDNTGLTIGTNGPKVLTTGIDAGNKTIINVANPTENHHAANKKYVDDSRTEVKAGKNVTVTPDTKNTAKNIYTIDAEKTTVSAVKTPAANGGEGTVNKYLSVAVGTRNETEKTTDYAIDLTQDAKDAIEKAKALNVTGADGIKVENPTGKPNEFVVKADTKTIQVGEDGKVVEPAANATADKKLITADEVAKAINKTGFKLISGDNGGTNNTENDLKTKGEIINPGDTLTMKAGKNVTVTHATGGHITFATVENPVFTSVQFGDNNGPKISKDDNGNIKVSNKDGGAVKITNVANPTGDSDVVNKGYVDNIAAESKLKYTANGTTAKKEVKLSDGLDFKHTDNITASVEDNGVVKHTLNSELKGINSIASKTTDGTAEATKIELSNDVNDKKVTLNEAKVTGLKDGDVSANSKDAVTGKQLHNFIKVGDSAVAKDGVVKFADGTGTTVEHKDGSIKVNVKTSDLTTTLSNGGTTGVVNDPTDGDKLVTANTVKSAINNSGWVVSSTTSSADADNKKGDKLVKTGEKVNLEVGSNLLLKQDDKTFTYSLNPALTGLTSAEFKGADGEAKTNITKEGITITPATPTAAGKSEVKLTASGLNNGGNKITNVAEGTDDNDAVNVSQLNTKTAASKTEVESKDKSIGVSSIEGSSGQKIYDLSVNNAVITSSADFKTVEASKNGNAFATAENVAHAINTATAAATTEVTSTDGSVNILETRGDNGQNIYDLEVVRSALSISDDGKEVTSATTGDAFATGDDVANVVNKAAASARTEIKDGKNTKASIDQTGLDGHDIYKIDVEGDLTGITSIANGNNDAKDNGTKISLSEDPNNKVVTLNDAKLTGLVDGNVTSTSKEAITGKQLKDLADKIGVELATDSTTLFKMPEFTKLKANKDTDVTAKEAKTVFAALEETRNKVNEGLKFKGEETDGTKTITKQFGETLTIKSGDIATGEHKGENIAVESNGTEIVVGMKDALTNIKSIANGDENTGTKITLASDKKELNVNSAKVTGLADGKVSNDSTDATTGKQLYNLVKVNGTNAVNDIENNPNKGGINFADSSTVTIAKGTDGNVTMAVSNTTLSVADSGDNIGKVTAPNTDADKAKFVNANDLADTLNKMGFNVESTGSNLGANNQTGKQLIKAGDTVKFEAGDGLLVKRVGSTFTYELGDSLKTNDLNVGEKGEKGKDGTIRVNGKDGSAVVINGKDGSIGLNGKDGANGVTIKGDQGSAGVDGGKKTRIVYEYKDPNKPGTTIKEEIATLKDGQKYSGDNYKAAEGDKAEENVIAKKLNERLEIKGGVTDETKLSDNNIGVIAENGVLNVRLAKNINLGNDGSVTTGNTKVDNNGITIKKPADAGDGKSDVKLTASGLDNGGNTIINVAAGVADTDAVNVKQLKDTVNAAATDVVSNDGSIDVMGEVDAVTGKNTYDLSVKTSGLTSSPDKKTVNADVTGKAFATAETVANAINTATAAATSEVISTNGSVSINEMTGDKGQNIYDLEVTRSELSISDDGKTVTSGTAGEAFVTGDDVANVVNKAAASARTEVADGKNTKVVAKTGDNGQDIYNVNVEGDLADISSVANGKTKISLAEDKNELNVNEAKITNVADGVAANDAVNVSQLTAAAKGAKTEVESSDASVEVTENQGDNGQTVYDLAVVKSKLNAAEDKRTVAAETKGNAFVTGEEVAKAINTTTAAARTEVTDGRNTQVVATTGENGQDIYNVSVSGLPMEYATEDGKSIINMGGNFYLEEPAADGSIKLIPVVNAKGKFSAKTQNPDGSVTLKPLAVKVNLANEAPMVLGNVAEGVADTDAVNVKQLKSAKTEVESTDHSVVIKERQGDNQQIVYDLTVAKTKLTASEDKRTISAEDKGNHFATGDEVAAAINTATAAARTEVEAGKNVKVTSKTGANGQNIYNVSVSGDLSDITSISNGDTKVSLGKDKQGNPVVNMNGARITNIGDGSAEGDVVNVRQLNKVVSSVNAGFNQLSKDIGRVDVNARAGIASAGAMANLSQVYLPGKSAISVSGAQYRGQAAYAIGYSRISDNGKWLIRASVSSNTQRDTMIGGGASFVW</sequence>
<evidence type="ECO:0000313" key="16">
    <source>
        <dbReference type="Proteomes" id="UP001148834"/>
    </source>
</evidence>
<evidence type="ECO:0000256" key="11">
    <source>
        <dbReference type="SAM" id="MobiDB-lite"/>
    </source>
</evidence>
<evidence type="ECO:0000256" key="9">
    <source>
        <dbReference type="ARBA" id="ARBA00023136"/>
    </source>
</evidence>
<feature type="domain" description="Trimeric autotransporter adhesin YadA-like stalk" evidence="14">
    <location>
        <begin position="738"/>
        <end position="761"/>
    </location>
</feature>
<feature type="domain" description="Trimeric autotransporter adhesin YadA-like stalk" evidence="14">
    <location>
        <begin position="1213"/>
        <end position="1239"/>
    </location>
</feature>
<accession>A0AA42EFU7</accession>
<evidence type="ECO:0000256" key="4">
    <source>
        <dbReference type="ARBA" id="ARBA00022448"/>
    </source>
</evidence>
<dbReference type="Gene3D" id="2.60.40.4050">
    <property type="match status" value="1"/>
</dbReference>
<feature type="region of interest" description="Disordered" evidence="11">
    <location>
        <begin position="767"/>
        <end position="789"/>
    </location>
</feature>
<feature type="domain" description="Trimeric autotransporter adhesin YadA-like stalk" evidence="14">
    <location>
        <begin position="945"/>
        <end position="976"/>
    </location>
</feature>
<protein>
    <submittedName>
        <fullName evidence="15">YadA-like family protein</fullName>
    </submittedName>
</protein>
<dbReference type="Gene3D" id="3.90.1780.10">
    <property type="entry name" value="Trimeric adhesin"/>
    <property type="match status" value="9"/>
</dbReference>
<dbReference type="CDD" id="cd12820">
    <property type="entry name" value="LbR_YadA-like"/>
    <property type="match status" value="1"/>
</dbReference>
<dbReference type="InterPro" id="IPR011049">
    <property type="entry name" value="Serralysin-like_metalloprot_C"/>
</dbReference>
<name>A0AA42EFU7_GLAPU</name>
<evidence type="ECO:0000256" key="3">
    <source>
        <dbReference type="ARBA" id="ARBA00005848"/>
    </source>
</evidence>
<dbReference type="GO" id="GO:0015031">
    <property type="term" value="P:protein transport"/>
    <property type="evidence" value="ECO:0007669"/>
    <property type="project" value="UniProtKB-KW"/>
</dbReference>
<evidence type="ECO:0000256" key="10">
    <source>
        <dbReference type="ARBA" id="ARBA00023237"/>
    </source>
</evidence>
<keyword evidence="9" id="KW-0472">Membrane</keyword>
<organism evidence="15 16">
    <name type="scientific">Glaesserella parasuis</name>
    <name type="common">Haemophilus parasuis</name>
    <dbReference type="NCBI Taxonomy" id="738"/>
    <lineage>
        <taxon>Bacteria</taxon>
        <taxon>Pseudomonadati</taxon>
        <taxon>Pseudomonadota</taxon>
        <taxon>Gammaproteobacteria</taxon>
        <taxon>Pasteurellales</taxon>
        <taxon>Pasteurellaceae</taxon>
        <taxon>Glaesserella</taxon>
    </lineage>
</organism>
<evidence type="ECO:0000313" key="15">
    <source>
        <dbReference type="EMBL" id="MDD2167322.1"/>
    </source>
</evidence>
<feature type="domain" description="Trimeric autotransporter adhesin YadA-like stalk" evidence="14">
    <location>
        <begin position="3407"/>
        <end position="3440"/>
    </location>
</feature>
<keyword evidence="7" id="KW-0732">Signal</keyword>
<dbReference type="Pfam" id="PF05658">
    <property type="entry name" value="YadA_head"/>
    <property type="match status" value="2"/>
</dbReference>
<comment type="subcellular location">
    <subcellularLocation>
        <location evidence="2">Cell outer membrane</location>
    </subcellularLocation>
    <subcellularLocation>
        <location evidence="1">Cell surface</location>
    </subcellularLocation>
</comment>
<keyword evidence="8" id="KW-0653">Protein transport</keyword>
<comment type="caution">
    <text evidence="15">The sequence shown here is derived from an EMBL/GenBank/DDBJ whole genome shotgun (WGS) entry which is preliminary data.</text>
</comment>